<comment type="caution">
    <text evidence="1">The sequence shown here is derived from an EMBL/GenBank/DDBJ whole genome shotgun (WGS) entry which is preliminary data.</text>
</comment>
<keyword evidence="2" id="KW-1185">Reference proteome</keyword>
<name>A0ABW3IHJ3_9FLAO</name>
<evidence type="ECO:0000313" key="1">
    <source>
        <dbReference type="EMBL" id="MFD0977594.1"/>
    </source>
</evidence>
<sequence length="238" mass="28434">MGKKLLIFIFLHISYSASSQLDGSVLSFYSEMDKFHQIQNQRIVNGVEYRDLYRTINNKHSFLKGRDFQKALLFYNDQLFPEISIRYDFFRDIVVAKIQIENGQVYIIQLINDLLENFTVGQQKFINVTFDNKVFENGFYEILAKSDCASLLKKRRFRPLEKRDKSYMYYEFEEIDTQRIINISGNYIKASKKELIEMFPKNKGEIKEFYKKNRSLRKLNEDKFYQELTIILSKISCS</sequence>
<proteinExistence type="predicted"/>
<gene>
    <name evidence="1" type="ORF">ACFQ1G_12390</name>
</gene>
<dbReference type="EMBL" id="JBHTJP010000035">
    <property type="protein sequence ID" value="MFD0977594.1"/>
    <property type="molecule type" value="Genomic_DNA"/>
</dbReference>
<accession>A0ABW3IHJ3</accession>
<dbReference type="RefSeq" id="WP_380740004.1">
    <property type="nucleotide sequence ID" value="NZ_JBHTJP010000035.1"/>
</dbReference>
<dbReference type="Proteomes" id="UP001597100">
    <property type="component" value="Unassembled WGS sequence"/>
</dbReference>
<organism evidence="1 2">
    <name type="scientific">Salinimicrobium gaetbulicola</name>
    <dbReference type="NCBI Taxonomy" id="999702"/>
    <lineage>
        <taxon>Bacteria</taxon>
        <taxon>Pseudomonadati</taxon>
        <taxon>Bacteroidota</taxon>
        <taxon>Flavobacteriia</taxon>
        <taxon>Flavobacteriales</taxon>
        <taxon>Flavobacteriaceae</taxon>
        <taxon>Salinimicrobium</taxon>
    </lineage>
</organism>
<evidence type="ECO:0008006" key="3">
    <source>
        <dbReference type="Google" id="ProtNLM"/>
    </source>
</evidence>
<protein>
    <recommendedName>
        <fullName evidence="3">GLPGLI family protein</fullName>
    </recommendedName>
</protein>
<evidence type="ECO:0000313" key="2">
    <source>
        <dbReference type="Proteomes" id="UP001597100"/>
    </source>
</evidence>
<reference evidence="2" key="1">
    <citation type="journal article" date="2019" name="Int. J. Syst. Evol. Microbiol.">
        <title>The Global Catalogue of Microorganisms (GCM) 10K type strain sequencing project: providing services to taxonomists for standard genome sequencing and annotation.</title>
        <authorList>
            <consortium name="The Broad Institute Genomics Platform"/>
            <consortium name="The Broad Institute Genome Sequencing Center for Infectious Disease"/>
            <person name="Wu L."/>
            <person name="Ma J."/>
        </authorList>
    </citation>
    <scope>NUCLEOTIDE SEQUENCE [LARGE SCALE GENOMIC DNA]</scope>
    <source>
        <strain evidence="2">CCUG 60898</strain>
    </source>
</reference>